<dbReference type="Pfam" id="PF02798">
    <property type="entry name" value="GST_N"/>
    <property type="match status" value="1"/>
</dbReference>
<proteinExistence type="inferred from homology"/>
<protein>
    <submittedName>
        <fullName evidence="4">Disulfide-bond oxidoreductase YfcG</fullName>
        <ecNumber evidence="4">1.8.4.-</ecNumber>
    </submittedName>
</protein>
<dbReference type="PANTHER" id="PTHR44051">
    <property type="entry name" value="GLUTATHIONE S-TRANSFERASE-RELATED"/>
    <property type="match status" value="1"/>
</dbReference>
<evidence type="ECO:0000313" key="4">
    <source>
        <dbReference type="EMBL" id="KXZ70939.1"/>
    </source>
</evidence>
<dbReference type="PROSITE" id="PS50405">
    <property type="entry name" value="GST_CTER"/>
    <property type="match status" value="1"/>
</dbReference>
<reference evidence="4 5" key="1">
    <citation type="journal article" date="2016" name="Sci. Rep.">
        <title>Genomic and phenotypic characterization of the species Acinetobacter venetianus.</title>
        <authorList>
            <person name="Fondi M."/>
            <person name="Maida I."/>
            <person name="Perrin E."/>
            <person name="Orlandini V."/>
            <person name="La Torre L."/>
            <person name="Bosi E."/>
            <person name="Negroni A."/>
            <person name="Zanaroli G."/>
            <person name="Fava F."/>
            <person name="Decorosi F."/>
            <person name="Giovannetti L."/>
            <person name="Viti C."/>
            <person name="Vaneechoutte M."/>
            <person name="Dijkshoorn L."/>
            <person name="Fani R."/>
        </authorList>
    </citation>
    <scope>NUCLEOTIDE SEQUENCE [LARGE SCALE GENOMIC DNA]</scope>
    <source>
        <strain evidence="4 5">LUH13518</strain>
    </source>
</reference>
<dbReference type="SFLD" id="SFLDG00358">
    <property type="entry name" value="Main_(cytGST)"/>
    <property type="match status" value="1"/>
</dbReference>
<organism evidence="4 5">
    <name type="scientific">Acinetobacter venetianus</name>
    <dbReference type="NCBI Taxonomy" id="52133"/>
    <lineage>
        <taxon>Bacteria</taxon>
        <taxon>Pseudomonadati</taxon>
        <taxon>Pseudomonadota</taxon>
        <taxon>Gammaproteobacteria</taxon>
        <taxon>Moraxellales</taxon>
        <taxon>Moraxellaceae</taxon>
        <taxon>Acinetobacter</taxon>
    </lineage>
</organism>
<evidence type="ECO:0000259" key="2">
    <source>
        <dbReference type="PROSITE" id="PS50404"/>
    </source>
</evidence>
<dbReference type="Gene3D" id="1.20.1050.10">
    <property type="match status" value="1"/>
</dbReference>
<dbReference type="SUPFAM" id="SSF52833">
    <property type="entry name" value="Thioredoxin-like"/>
    <property type="match status" value="1"/>
</dbReference>
<dbReference type="InterPro" id="IPR010987">
    <property type="entry name" value="Glutathione-S-Trfase_C-like"/>
</dbReference>
<name>A0A150HVA6_9GAMM</name>
<dbReference type="SFLD" id="SFLDG01151">
    <property type="entry name" value="Main.2:_Nu-like"/>
    <property type="match status" value="1"/>
</dbReference>
<dbReference type="Gene3D" id="3.40.30.10">
    <property type="entry name" value="Glutaredoxin"/>
    <property type="match status" value="1"/>
</dbReference>
<dbReference type="PATRIC" id="fig|52133.19.peg.1622"/>
<keyword evidence="4" id="KW-0560">Oxidoreductase</keyword>
<comment type="similarity">
    <text evidence="1">Belongs to the GST superfamily.</text>
</comment>
<dbReference type="InterPro" id="IPR004045">
    <property type="entry name" value="Glutathione_S-Trfase_N"/>
</dbReference>
<dbReference type="CDD" id="cd03056">
    <property type="entry name" value="GST_N_4"/>
    <property type="match status" value="1"/>
</dbReference>
<evidence type="ECO:0000313" key="5">
    <source>
        <dbReference type="Proteomes" id="UP000075544"/>
    </source>
</evidence>
<dbReference type="GO" id="GO:0016491">
    <property type="term" value="F:oxidoreductase activity"/>
    <property type="evidence" value="ECO:0007669"/>
    <property type="project" value="UniProtKB-KW"/>
</dbReference>
<dbReference type="PANTHER" id="PTHR44051:SF2">
    <property type="entry name" value="HYPOTHETICAL GLUTATHIONE S-TRANSFERASE LIKE PROTEIN"/>
    <property type="match status" value="1"/>
</dbReference>
<dbReference type="SFLD" id="SFLDS00019">
    <property type="entry name" value="Glutathione_Transferase_(cytos"/>
    <property type="match status" value="1"/>
</dbReference>
<dbReference type="Proteomes" id="UP000075544">
    <property type="component" value="Unassembled WGS sequence"/>
</dbReference>
<dbReference type="AlphaFoldDB" id="A0A150HVA6"/>
<dbReference type="EC" id="1.8.4.-" evidence="4"/>
<dbReference type="InterPro" id="IPR004046">
    <property type="entry name" value="GST_C"/>
</dbReference>
<sequence length="198" mass="22979">MKLYNTTISGNCYKIRLLLSFLRLDYEKINIDLKAKDQKKVEFLALNPLGQVPVLEDHGIYLRDSQAILCYIAREYDVEQLWFPLEPMLMAHVLEWLFFANQNIASSLAAARAFHLVNKPNVQIEHATEQAYAALGMMNQHLSEQDWLVGRRATLADIACYPYVAMAHQGQIDLDQYPYVQAWLRRFEQLPNFIELNS</sequence>
<evidence type="ECO:0000256" key="1">
    <source>
        <dbReference type="RuleBase" id="RU003494"/>
    </source>
</evidence>
<dbReference type="SFLD" id="SFLDG01150">
    <property type="entry name" value="Main.1:_Beta-like"/>
    <property type="match status" value="1"/>
</dbReference>
<dbReference type="InterPro" id="IPR040079">
    <property type="entry name" value="Glutathione_S-Trfase"/>
</dbReference>
<evidence type="ECO:0000259" key="3">
    <source>
        <dbReference type="PROSITE" id="PS50405"/>
    </source>
</evidence>
<dbReference type="PROSITE" id="PS50404">
    <property type="entry name" value="GST_NTER"/>
    <property type="match status" value="1"/>
</dbReference>
<feature type="domain" description="GST C-terminal" evidence="3">
    <location>
        <begin position="86"/>
        <end position="198"/>
    </location>
</feature>
<dbReference type="InterPro" id="IPR036282">
    <property type="entry name" value="Glutathione-S-Trfase_C_sf"/>
</dbReference>
<dbReference type="EMBL" id="JRHX01000043">
    <property type="protein sequence ID" value="KXZ70939.1"/>
    <property type="molecule type" value="Genomic_DNA"/>
</dbReference>
<dbReference type="RefSeq" id="WP_061524625.1">
    <property type="nucleotide sequence ID" value="NZ_JRHX01000043.1"/>
</dbReference>
<gene>
    <name evidence="4" type="primary">yfcG_2</name>
    <name evidence="4" type="ORF">AVENLUH13518_01598</name>
</gene>
<comment type="caution">
    <text evidence="4">The sequence shown here is derived from an EMBL/GenBank/DDBJ whole genome shotgun (WGS) entry which is preliminary data.</text>
</comment>
<accession>A0A150HVA6</accession>
<dbReference type="InterPro" id="IPR036249">
    <property type="entry name" value="Thioredoxin-like_sf"/>
</dbReference>
<feature type="domain" description="GST N-terminal" evidence="2">
    <location>
        <begin position="1"/>
        <end position="80"/>
    </location>
</feature>
<dbReference type="SUPFAM" id="SSF47616">
    <property type="entry name" value="GST C-terminal domain-like"/>
    <property type="match status" value="1"/>
</dbReference>
<dbReference type="Pfam" id="PF00043">
    <property type="entry name" value="GST_C"/>
    <property type="match status" value="1"/>
</dbReference>